<gene>
    <name evidence="2" type="ORF">COO20_20165</name>
</gene>
<proteinExistence type="predicted"/>
<dbReference type="RefSeq" id="WP_101269854.1">
    <property type="nucleotide sequence ID" value="NZ_NWTK01000015.1"/>
</dbReference>
<comment type="caution">
    <text evidence="2">The sequence shown here is derived from an EMBL/GenBank/DDBJ whole genome shotgun (WGS) entry which is preliminary data.</text>
</comment>
<feature type="compositionally biased region" description="Polar residues" evidence="1">
    <location>
        <begin position="214"/>
        <end position="223"/>
    </location>
</feature>
<reference evidence="2 3" key="1">
    <citation type="submission" date="2017-09" db="EMBL/GenBank/DDBJ databases">
        <title>Biodiversity and function of Thalassospira species in the particle-attached aromatic-hydrocarbon-degrading consortia from the surface seawater of the South China Sea.</title>
        <authorList>
            <person name="Dong C."/>
            <person name="Liu R."/>
            <person name="Shao Z."/>
        </authorList>
    </citation>
    <scope>NUCLEOTIDE SEQUENCE [LARGE SCALE GENOMIC DNA]</scope>
    <source>
        <strain evidence="2 3">CSC1P2</strain>
    </source>
</reference>
<feature type="compositionally biased region" description="Low complexity" evidence="1">
    <location>
        <begin position="195"/>
        <end position="213"/>
    </location>
</feature>
<feature type="region of interest" description="Disordered" evidence="1">
    <location>
        <begin position="194"/>
        <end position="223"/>
    </location>
</feature>
<evidence type="ECO:0008006" key="4">
    <source>
        <dbReference type="Google" id="ProtNLM"/>
    </source>
</evidence>
<organism evidence="2 3">
    <name type="scientific">Thalassospira marina</name>
    <dbReference type="NCBI Taxonomy" id="2048283"/>
    <lineage>
        <taxon>Bacteria</taxon>
        <taxon>Pseudomonadati</taxon>
        <taxon>Pseudomonadota</taxon>
        <taxon>Alphaproteobacteria</taxon>
        <taxon>Rhodospirillales</taxon>
        <taxon>Thalassospiraceae</taxon>
        <taxon>Thalassospira</taxon>
    </lineage>
</organism>
<dbReference type="AlphaFoldDB" id="A0A2N3KJM7"/>
<evidence type="ECO:0000313" key="2">
    <source>
        <dbReference type="EMBL" id="PKR50755.1"/>
    </source>
</evidence>
<dbReference type="Proteomes" id="UP000233597">
    <property type="component" value="Unassembled WGS sequence"/>
</dbReference>
<evidence type="ECO:0000313" key="3">
    <source>
        <dbReference type="Proteomes" id="UP000233597"/>
    </source>
</evidence>
<sequence length="237" mass="24469">MKYIPPFNGDLSNPERSWVNADPANGIEGSIPGATAFEHPIREIVKVITDAGIEPDGGNLTQLSAAISAMIAGAIGAIPPADTLPVGAVLPALGTTPFPGFLMLDASMPLRADYPGLWAYIQTSGNLITEANWNEATSGSFSSGNGATNFRLADARGVSLRGFDGGRGFDAGRVFGTYQADEIKAHTHITSIEASVGGSSGRPSSGGPFGSISAETASTGGPENRVKNITVNWCIKY</sequence>
<dbReference type="SUPFAM" id="SSF88874">
    <property type="entry name" value="Receptor-binding domain of short tail fibre protein gp12"/>
    <property type="match status" value="1"/>
</dbReference>
<evidence type="ECO:0000256" key="1">
    <source>
        <dbReference type="SAM" id="MobiDB-lite"/>
    </source>
</evidence>
<name>A0A2N3KJM7_9PROT</name>
<protein>
    <recommendedName>
        <fullName evidence="4">Phage tail collar domain-containing protein</fullName>
    </recommendedName>
</protein>
<dbReference type="OrthoDB" id="7365801at2"/>
<dbReference type="EMBL" id="NWTK01000015">
    <property type="protein sequence ID" value="PKR50755.1"/>
    <property type="molecule type" value="Genomic_DNA"/>
</dbReference>
<accession>A0A2N3KJM7</accession>